<evidence type="ECO:0000256" key="3">
    <source>
        <dbReference type="SAM" id="MobiDB-lite"/>
    </source>
</evidence>
<proteinExistence type="predicted"/>
<name>A0A0N4YUL5_NIPBR</name>
<organism evidence="7">
    <name type="scientific">Nippostrongylus brasiliensis</name>
    <name type="common">Rat hookworm</name>
    <dbReference type="NCBI Taxonomy" id="27835"/>
    <lineage>
        <taxon>Eukaryota</taxon>
        <taxon>Metazoa</taxon>
        <taxon>Ecdysozoa</taxon>
        <taxon>Nematoda</taxon>
        <taxon>Chromadorea</taxon>
        <taxon>Rhabditida</taxon>
        <taxon>Rhabditina</taxon>
        <taxon>Rhabditomorpha</taxon>
        <taxon>Strongyloidea</taxon>
        <taxon>Heligmosomidae</taxon>
        <taxon>Nippostrongylus</taxon>
    </lineage>
</organism>
<dbReference type="GO" id="GO:0005737">
    <property type="term" value="C:cytoplasm"/>
    <property type="evidence" value="ECO:0007669"/>
    <property type="project" value="TreeGrafter"/>
</dbReference>
<accession>A0A0N4YUL5</accession>
<evidence type="ECO:0000313" key="5">
    <source>
        <dbReference type="EMBL" id="VDL84676.1"/>
    </source>
</evidence>
<evidence type="ECO:0000256" key="1">
    <source>
        <dbReference type="ARBA" id="ARBA00022614"/>
    </source>
</evidence>
<dbReference type="Proteomes" id="UP000271162">
    <property type="component" value="Unassembled WGS sequence"/>
</dbReference>
<dbReference type="Pfam" id="PF13855">
    <property type="entry name" value="LRR_8"/>
    <property type="match status" value="1"/>
</dbReference>
<dbReference type="PROSITE" id="PS51450">
    <property type="entry name" value="LRR"/>
    <property type="match status" value="1"/>
</dbReference>
<keyword evidence="6" id="KW-1185">Reference proteome</keyword>
<feature type="region of interest" description="Disordered" evidence="3">
    <location>
        <begin position="170"/>
        <end position="227"/>
    </location>
</feature>
<dbReference type="Pfam" id="PF00560">
    <property type="entry name" value="LRR_1"/>
    <property type="match status" value="1"/>
</dbReference>
<feature type="compositionally biased region" description="Polar residues" evidence="3">
    <location>
        <begin position="194"/>
        <end position="207"/>
    </location>
</feature>
<dbReference type="EMBL" id="UYSL01025706">
    <property type="protein sequence ID" value="VDL84676.1"/>
    <property type="molecule type" value="Genomic_DNA"/>
</dbReference>
<dbReference type="InterPro" id="IPR050216">
    <property type="entry name" value="LRR_domain-containing"/>
</dbReference>
<feature type="compositionally biased region" description="Basic and acidic residues" evidence="3">
    <location>
        <begin position="210"/>
        <end position="221"/>
    </location>
</feature>
<dbReference type="InterPro" id="IPR003591">
    <property type="entry name" value="Leu-rich_rpt_typical-subtyp"/>
</dbReference>
<dbReference type="InterPro" id="IPR001611">
    <property type="entry name" value="Leu-rich_rpt"/>
</dbReference>
<protein>
    <submittedName>
        <fullName evidence="7">Leucine-rich repeat domain-containing protein</fullName>
    </submittedName>
</protein>
<evidence type="ECO:0000313" key="6">
    <source>
        <dbReference type="Proteomes" id="UP000271162"/>
    </source>
</evidence>
<dbReference type="AlphaFoldDB" id="A0A0N4YUL5"/>
<reference evidence="5 6" key="2">
    <citation type="submission" date="2018-11" db="EMBL/GenBank/DDBJ databases">
        <authorList>
            <consortium name="Pathogen Informatics"/>
        </authorList>
    </citation>
    <scope>NUCLEOTIDE SEQUENCE [LARGE SCALE GENOMIC DNA]</scope>
</reference>
<dbReference type="InterPro" id="IPR032675">
    <property type="entry name" value="LRR_dom_sf"/>
</dbReference>
<keyword evidence="4" id="KW-0812">Transmembrane</keyword>
<dbReference type="PANTHER" id="PTHR48051:SF42">
    <property type="entry name" value="LEUCINE-RICH REPEAT-CONTAINING PROTEIN 18-LIKE"/>
    <property type="match status" value="1"/>
</dbReference>
<dbReference type="OMA" id="WIVDKWV"/>
<keyword evidence="2" id="KW-0677">Repeat</keyword>
<dbReference type="SUPFAM" id="SSF52058">
    <property type="entry name" value="L domain-like"/>
    <property type="match status" value="1"/>
</dbReference>
<sequence>MTEISLKELKDLADDNEIDLSARGLTAVPKALPQVPRLTSIDLGSNKITVLPQSLCTMTRLVRLELGSNLLDHLPDNIGALVHLEHLDLYNNQIEELPLSFANLQALRWLDLKKNPLVPELLKAAGNCGSEKECRQAAVSVVAHMKEVAKAHKVQMLKQQKIGEKIQEVKMETKEPAHKNKKKQQKKEEPHAPSKSNGPSNTNQKAKFSQVKEPRREKETPKPATPRRGFLSRMIRFLFKTTLMAIVISGLAATVGILFNCADGGKNIAGSKPLCADLTKLAEFKSPSPRFLTNVRNTYGTVYKGYWARVQPTVAVAQKKWSEFHREFVKSDIGLVVDR</sequence>
<dbReference type="Gene3D" id="3.80.10.10">
    <property type="entry name" value="Ribonuclease Inhibitor"/>
    <property type="match status" value="1"/>
</dbReference>
<evidence type="ECO:0000256" key="4">
    <source>
        <dbReference type="SAM" id="Phobius"/>
    </source>
</evidence>
<dbReference type="STRING" id="27835.A0A0N4YUL5"/>
<keyword evidence="4" id="KW-0472">Membrane</keyword>
<keyword evidence="4" id="KW-1133">Transmembrane helix</keyword>
<feature type="transmembrane region" description="Helical" evidence="4">
    <location>
        <begin position="237"/>
        <end position="259"/>
    </location>
</feature>
<reference evidence="7" key="1">
    <citation type="submission" date="2017-02" db="UniProtKB">
        <authorList>
            <consortium name="WormBaseParasite"/>
        </authorList>
    </citation>
    <scope>IDENTIFICATION</scope>
</reference>
<dbReference type="WBParaSite" id="NBR_0002093701-mRNA-1">
    <property type="protein sequence ID" value="NBR_0002093701-mRNA-1"/>
    <property type="gene ID" value="NBR_0002093701"/>
</dbReference>
<evidence type="ECO:0000256" key="2">
    <source>
        <dbReference type="ARBA" id="ARBA00022737"/>
    </source>
</evidence>
<keyword evidence="1" id="KW-0433">Leucine-rich repeat</keyword>
<gene>
    <name evidence="5" type="ORF">NBR_LOCUS20938</name>
</gene>
<evidence type="ECO:0000313" key="7">
    <source>
        <dbReference type="WBParaSite" id="NBR_0002093701-mRNA-1"/>
    </source>
</evidence>
<dbReference type="PANTHER" id="PTHR48051">
    <property type="match status" value="1"/>
</dbReference>
<dbReference type="SMART" id="SM00369">
    <property type="entry name" value="LRR_TYP"/>
    <property type="match status" value="4"/>
</dbReference>